<dbReference type="InterPro" id="IPR009719">
    <property type="entry name" value="GIP1_N"/>
</dbReference>
<evidence type="ECO:0000259" key="2">
    <source>
        <dbReference type="Pfam" id="PF06972"/>
    </source>
</evidence>
<dbReference type="EMBL" id="CABITT030000003">
    <property type="protein sequence ID" value="VVA97468.1"/>
    <property type="molecule type" value="Genomic_DNA"/>
</dbReference>
<dbReference type="AlphaFoldDB" id="A0A565B736"/>
<feature type="domain" description="GBF-interacting protein 1 N-terminal" evidence="2">
    <location>
        <begin position="14"/>
        <end position="74"/>
    </location>
</feature>
<feature type="compositionally biased region" description="Polar residues" evidence="1">
    <location>
        <begin position="407"/>
        <end position="416"/>
    </location>
</feature>
<dbReference type="GO" id="GO:0005634">
    <property type="term" value="C:nucleus"/>
    <property type="evidence" value="ECO:0007669"/>
    <property type="project" value="TreeGrafter"/>
</dbReference>
<comment type="caution">
    <text evidence="3">The sequence shown here is derived from an EMBL/GenBank/DDBJ whole genome shotgun (WGS) entry which is preliminary data.</text>
</comment>
<reference evidence="3" key="1">
    <citation type="submission" date="2019-07" db="EMBL/GenBank/DDBJ databases">
        <authorList>
            <person name="Dittberner H."/>
        </authorList>
    </citation>
    <scope>NUCLEOTIDE SEQUENCE [LARGE SCALE GENOMIC DNA]</scope>
</reference>
<gene>
    <name evidence="3" type="ORF">ANE_LOCUS7913</name>
</gene>
<feature type="compositionally biased region" description="Polar residues" evidence="1">
    <location>
        <begin position="139"/>
        <end position="156"/>
    </location>
</feature>
<evidence type="ECO:0000313" key="4">
    <source>
        <dbReference type="Proteomes" id="UP000489600"/>
    </source>
</evidence>
<dbReference type="Proteomes" id="UP000489600">
    <property type="component" value="Unassembled WGS sequence"/>
</dbReference>
<protein>
    <recommendedName>
        <fullName evidence="2">GBF-interacting protein 1 N-terminal domain-containing protein</fullName>
    </recommendedName>
</protein>
<feature type="compositionally biased region" description="Low complexity" evidence="1">
    <location>
        <begin position="122"/>
        <end position="134"/>
    </location>
</feature>
<evidence type="ECO:0000256" key="1">
    <source>
        <dbReference type="SAM" id="MobiDB-lite"/>
    </source>
</evidence>
<keyword evidence="4" id="KW-1185">Reference proteome</keyword>
<name>A0A565B736_9BRAS</name>
<accession>A0A565B736</accession>
<feature type="region of interest" description="Disordered" evidence="1">
    <location>
        <begin position="68"/>
        <end position="182"/>
    </location>
</feature>
<feature type="compositionally biased region" description="Basic and acidic residues" evidence="1">
    <location>
        <begin position="68"/>
        <end position="85"/>
    </location>
</feature>
<dbReference type="GO" id="GO:0051082">
    <property type="term" value="F:unfolded protein binding"/>
    <property type="evidence" value="ECO:0007669"/>
    <property type="project" value="TreeGrafter"/>
</dbReference>
<sequence>MSRSGGDGGSRVLIPADLLKTIQNIREMTGKQHSDEDVFSVFKDCFNDPHETAQKLMYLDTFQEVKSKRERKKENLVTKTQERGRNGRRNSASRYTDANNGRSAGFKRQTGANHMIGGSRTALPAPNKAIKAPNPTSPPSGISNRKTQDVSISSVNKGIAEEQPLAKSTSSSEDGVDLGKSKPSVVPVAVSVSGSVVQNGTQQALDGTSQISQSVQVTNSEAAATKGKNQSLLQSDVGERPHVTFPVHLRVAKMLENGLTFGSFGSELVKEASSDNCTDGCNDSNIVSSHETAASAREDTSTFSQDKDHEISNFAPKAELALQSEQTVLPVESSVGDKLTEEFSSITDTHQAANFDGPPISYPDHSMAATQQAMHLLTQQYPPNFFPYGPYFPPFYMPQPYNHQYLNPNGFQQQSYLPPGDDASTPPGPKLSLPHIKSGSDTGNSPPTTIPSPYDSYAVAFNHIPSAPTINSTNKEEKKENIYTNGQLSLANLQASAMYNLALQGQRLAFPTVQPGFTGVYQQTQPILRAPTTSGMTEPIGLPHMPDQQTQAALTNLANNN</sequence>
<proteinExistence type="predicted"/>
<dbReference type="PANTHER" id="PTHR46775:SF5">
    <property type="entry name" value="GBF-INTERACTING PROTEIN 1"/>
    <property type="match status" value="1"/>
</dbReference>
<organism evidence="3 4">
    <name type="scientific">Arabis nemorensis</name>
    <dbReference type="NCBI Taxonomy" id="586526"/>
    <lineage>
        <taxon>Eukaryota</taxon>
        <taxon>Viridiplantae</taxon>
        <taxon>Streptophyta</taxon>
        <taxon>Embryophyta</taxon>
        <taxon>Tracheophyta</taxon>
        <taxon>Spermatophyta</taxon>
        <taxon>Magnoliopsida</taxon>
        <taxon>eudicotyledons</taxon>
        <taxon>Gunneridae</taxon>
        <taxon>Pentapetalae</taxon>
        <taxon>rosids</taxon>
        <taxon>malvids</taxon>
        <taxon>Brassicales</taxon>
        <taxon>Brassicaceae</taxon>
        <taxon>Arabideae</taxon>
        <taxon>Arabis</taxon>
    </lineage>
</organism>
<dbReference type="InterPro" id="IPR009060">
    <property type="entry name" value="UBA-like_sf"/>
</dbReference>
<feature type="region of interest" description="Disordered" evidence="1">
    <location>
        <begin position="407"/>
        <end position="452"/>
    </location>
</feature>
<dbReference type="Pfam" id="PF06972">
    <property type="entry name" value="GIP1_N"/>
    <property type="match status" value="1"/>
</dbReference>
<dbReference type="PANTHER" id="PTHR46775">
    <property type="entry name" value="FLOCCULATION PROTEIN (DUF1296)"/>
    <property type="match status" value="1"/>
</dbReference>
<dbReference type="InterPro" id="IPR044277">
    <property type="entry name" value="GIP1"/>
</dbReference>
<evidence type="ECO:0000313" key="3">
    <source>
        <dbReference type="EMBL" id="VVA97468.1"/>
    </source>
</evidence>
<dbReference type="SUPFAM" id="SSF46934">
    <property type="entry name" value="UBA-like"/>
    <property type="match status" value="1"/>
</dbReference>
<dbReference type="OrthoDB" id="753279at2759"/>